<reference evidence="2 3" key="1">
    <citation type="submission" date="2014-02" db="EMBL/GenBank/DDBJ databases">
        <title>Single nucleus genome sequencing reveals high similarity among nuclei of an endomycorrhizal fungus.</title>
        <authorList>
            <person name="Lin K."/>
            <person name="Geurts R."/>
            <person name="Zhang Z."/>
            <person name="Limpens E."/>
            <person name="Saunders D.G."/>
            <person name="Mu D."/>
            <person name="Pang E."/>
            <person name="Cao H."/>
            <person name="Cha H."/>
            <person name="Lin T."/>
            <person name="Zhou Q."/>
            <person name="Shang Y."/>
            <person name="Li Y."/>
            <person name="Ivanov S."/>
            <person name="Sharma T."/>
            <person name="Velzen R.V."/>
            <person name="Ruijter N.D."/>
            <person name="Aanen D.K."/>
            <person name="Win J."/>
            <person name="Kamoun S."/>
            <person name="Bisseling T."/>
            <person name="Huang S."/>
        </authorList>
    </citation>
    <scope>NUCLEOTIDE SEQUENCE [LARGE SCALE GENOMIC DNA]</scope>
    <source>
        <strain evidence="3">DAOM197198w</strain>
    </source>
</reference>
<feature type="region of interest" description="Disordered" evidence="1">
    <location>
        <begin position="97"/>
        <end position="116"/>
    </location>
</feature>
<dbReference type="OMA" id="THESYID"/>
<dbReference type="Pfam" id="PF02992">
    <property type="entry name" value="Transposase_21"/>
    <property type="match status" value="1"/>
</dbReference>
<organism evidence="2 3">
    <name type="scientific">Rhizophagus irregularis (strain DAOM 197198w)</name>
    <name type="common">Glomus intraradices</name>
    <dbReference type="NCBI Taxonomy" id="1432141"/>
    <lineage>
        <taxon>Eukaryota</taxon>
        <taxon>Fungi</taxon>
        <taxon>Fungi incertae sedis</taxon>
        <taxon>Mucoromycota</taxon>
        <taxon>Glomeromycotina</taxon>
        <taxon>Glomeromycetes</taxon>
        <taxon>Glomerales</taxon>
        <taxon>Glomeraceae</taxon>
        <taxon>Rhizophagus</taxon>
    </lineage>
</organism>
<dbReference type="STRING" id="1432141.A0A015L7B4"/>
<evidence type="ECO:0000313" key="3">
    <source>
        <dbReference type="Proteomes" id="UP000022910"/>
    </source>
</evidence>
<feature type="region of interest" description="Disordered" evidence="1">
    <location>
        <begin position="121"/>
        <end position="162"/>
    </location>
</feature>
<dbReference type="PANTHER" id="PTHR46579">
    <property type="entry name" value="F5/8 TYPE C DOMAIN-CONTAINING PROTEIN-RELATED"/>
    <property type="match status" value="1"/>
</dbReference>
<dbReference type="AlphaFoldDB" id="A0A015L7B4"/>
<dbReference type="HOGENOM" id="CLU_009141_2_0_1"/>
<evidence type="ECO:0000313" key="2">
    <source>
        <dbReference type="EMBL" id="EXX50668.1"/>
    </source>
</evidence>
<accession>A0A015L7B4</accession>
<protein>
    <recommendedName>
        <fullName evidence="4">Transposase domain-containing protein</fullName>
    </recommendedName>
</protein>
<dbReference type="Proteomes" id="UP000022910">
    <property type="component" value="Unassembled WGS sequence"/>
</dbReference>
<proteinExistence type="predicted"/>
<dbReference type="OrthoDB" id="2289822at2759"/>
<keyword evidence="3" id="KW-1185">Reference proteome</keyword>
<comment type="caution">
    <text evidence="2">The sequence shown here is derived from an EMBL/GenBank/DDBJ whole genome shotgun (WGS) entry which is preliminary data.</text>
</comment>
<dbReference type="InterPro" id="IPR004242">
    <property type="entry name" value="Transposase_21"/>
</dbReference>
<feature type="compositionally biased region" description="Acidic residues" evidence="1">
    <location>
        <begin position="125"/>
        <end position="162"/>
    </location>
</feature>
<name>A0A015L7B4_RHIIW</name>
<gene>
    <name evidence="2" type="ORF">RirG_268590</name>
</gene>
<evidence type="ECO:0000256" key="1">
    <source>
        <dbReference type="SAM" id="MobiDB-lite"/>
    </source>
</evidence>
<dbReference type="EMBL" id="JEMT01029848">
    <property type="protein sequence ID" value="EXX50668.1"/>
    <property type="molecule type" value="Genomic_DNA"/>
</dbReference>
<dbReference type="PANTHER" id="PTHR46579:SF1">
    <property type="entry name" value="F5_8 TYPE C DOMAIN-CONTAINING PROTEIN"/>
    <property type="match status" value="1"/>
</dbReference>
<evidence type="ECO:0008006" key="4">
    <source>
        <dbReference type="Google" id="ProtNLM"/>
    </source>
</evidence>
<sequence>MTDRVLCTCIWCLQKSGGQGRTFSRSTRARHMKNQRNTWPTLENTPVSQRHLVTSFAANTITPLSNSLQSSSANTLLLTNINQDENQSHDEVQSYIISDEIPNEDKSEISGSEENEFAENHPLLDDEEDEYSENESLLLEDEEGEYDETDPLLEDEEDEYNEERDELLIDDNGEISDDLNKGLWLFHLKVEHNISEVAFEKILKSLEIPGISLFKLQKLLGNIIPIKPIIVDCCINSCIAFTGELINKDTCPYCKESRYKFNKVARKCAAYWSLKDSLQIQYKDKDRSKILQYRHNYTSSNEYSFGDQIGDVFDGVHYKALVSSGLFSDYRDIALMASTDGYQIFRQKRDDCWVILLINANLPPNIRVQHENLIISALIPGPKTPKNFNSFLRPLVDELKQLQEGVQCFDSLTERTFILHAHILSWSGDIPALAKVMCTTGHNSYKACRFCSICGTYCQENRHVYFPLKPPAGTSENQYDPKNLPLRTHESYIDDINVIKYANGSSHKRKVQERGVYDQSILFELKSIKFPTSFPVDIMHGLFENIAPSMLWHWSGTFFKEDHNNNTDYVLSNKVWTEIGNIMNINRKNMPLDFGRPPIDIQRHSAAFKAEDWSNWVNLYSLPLLQNYLSERYLNGWAKFVHAVKLCLKQNITMTELAVIEKLFLEFVTHYEREYLQNDPARLPAALISYHYLLHIATSIRNTGPAWATWQYPMERLCGMLLPLVRSKQHPYTNLQNQITIWTQFSHLQYKSEIYHKIFGKGLEKSINYSENRVFTTDSAEEELQSPSRKYCMDRVEMQRLKAYYITALNENQLKSITQSVQKYGKLRTKNGLIINSKLSNRKGDVARTNYCFSAQLLVDRNAHRPNAPIILEEKEFFGEVQYFFSHQYDEQWSMLAYVQWVRNPQPSGHGPLKFRDLGAFEVINVSAICRSVGFLRMPNNEIYIIDRENRVKFR</sequence>